<dbReference type="InParanoid" id="D3BUS5"/>
<proteinExistence type="predicted"/>
<name>D3BUS5_HETP5</name>
<dbReference type="GeneID" id="31367365"/>
<comment type="caution">
    <text evidence="2">The sequence shown here is derived from an EMBL/GenBank/DDBJ whole genome shotgun (WGS) entry which is preliminary data.</text>
</comment>
<feature type="region of interest" description="Disordered" evidence="1">
    <location>
        <begin position="95"/>
        <end position="119"/>
    </location>
</feature>
<protein>
    <submittedName>
        <fullName evidence="2">Uncharacterized protein</fullName>
    </submittedName>
</protein>
<evidence type="ECO:0000313" key="3">
    <source>
        <dbReference type="Proteomes" id="UP000001396"/>
    </source>
</evidence>
<dbReference type="AlphaFoldDB" id="D3BUS5"/>
<dbReference type="EMBL" id="ADBJ01000060">
    <property type="protein sequence ID" value="EFA74863.1"/>
    <property type="molecule type" value="Genomic_DNA"/>
</dbReference>
<dbReference type="RefSeq" id="XP_020426997.1">
    <property type="nucleotide sequence ID" value="XM_020582643.1"/>
</dbReference>
<evidence type="ECO:0000256" key="1">
    <source>
        <dbReference type="SAM" id="MobiDB-lite"/>
    </source>
</evidence>
<sequence>MGSILSIYNNKVIAIENSNQTILPDIIWRYIIELLANQQSRYHRHDWNVLTLSLISHYWLVKIIAKVNIRITTLTSNTEFIKNYPLSYERSLLKLNNNNNNNDNNNDNNNNNNNNNNNKNDDCLKFNLSKLTLIYLNQIDSFIPLSSLPQNNVKLNHYLWIEAYNDALSRYWSVDSMTIINLPYNQIVEQLSITSELRELRIYLESSAKVDGASFPKLERFALKQKYQYPVSSFDLSKKCNLLSLSLTGQFNQFALFEKADPSWFHSIQSFQLNHAHNVEWNNETSALNTMISIDLSACFINVTQLKLGHSYHRIAQYSAMTKNNGQPISILSELRHLRYLSITNHARHGQIWRDGFNLRQSALFIDYQSGLTRTVFLMDMASIGHQLHTLKLKGECCSLFGGLLSAFHYLCNLQRLTLGFYPLDDPALITQILKSTTLTRLSAKITDNSILDSLITNNKSIISLKIDNHQNSAERHQQLVKLSTENATLQDIRLMCIEINNDSVNTSEITYILRQNMKYKYPKSLCVI</sequence>
<gene>
    <name evidence="2" type="ORF">PPL_11897</name>
</gene>
<evidence type="ECO:0000313" key="2">
    <source>
        <dbReference type="EMBL" id="EFA74863.1"/>
    </source>
</evidence>
<dbReference type="Proteomes" id="UP000001396">
    <property type="component" value="Unassembled WGS sequence"/>
</dbReference>
<organism evidence="2 3">
    <name type="scientific">Heterostelium pallidum (strain ATCC 26659 / Pp 5 / PN500)</name>
    <name type="common">Cellular slime mold</name>
    <name type="synonym">Polysphondylium pallidum</name>
    <dbReference type="NCBI Taxonomy" id="670386"/>
    <lineage>
        <taxon>Eukaryota</taxon>
        <taxon>Amoebozoa</taxon>
        <taxon>Evosea</taxon>
        <taxon>Eumycetozoa</taxon>
        <taxon>Dictyostelia</taxon>
        <taxon>Acytosteliales</taxon>
        <taxon>Acytosteliaceae</taxon>
        <taxon>Heterostelium</taxon>
    </lineage>
</organism>
<feature type="compositionally biased region" description="Low complexity" evidence="1">
    <location>
        <begin position="96"/>
        <end position="118"/>
    </location>
</feature>
<accession>D3BUS5</accession>
<reference evidence="2 3" key="1">
    <citation type="journal article" date="2011" name="Genome Res.">
        <title>Phylogeny-wide analysis of social amoeba genomes highlights ancient origins for complex intercellular communication.</title>
        <authorList>
            <person name="Heidel A.J."/>
            <person name="Lawal H.M."/>
            <person name="Felder M."/>
            <person name="Schilde C."/>
            <person name="Helps N.R."/>
            <person name="Tunggal B."/>
            <person name="Rivero F."/>
            <person name="John U."/>
            <person name="Schleicher M."/>
            <person name="Eichinger L."/>
            <person name="Platzer M."/>
            <person name="Noegel A.A."/>
            <person name="Schaap P."/>
            <person name="Gloeckner G."/>
        </authorList>
    </citation>
    <scope>NUCLEOTIDE SEQUENCE [LARGE SCALE GENOMIC DNA]</scope>
    <source>
        <strain evidence="3">ATCC 26659 / Pp 5 / PN500</strain>
    </source>
</reference>
<keyword evidence="3" id="KW-1185">Reference proteome</keyword>